<evidence type="ECO:0000256" key="2">
    <source>
        <dbReference type="ARBA" id="ARBA00023150"/>
    </source>
</evidence>
<evidence type="ECO:0000259" key="3">
    <source>
        <dbReference type="SMART" id="SM00852"/>
    </source>
</evidence>
<dbReference type="NCBIfam" id="NF045515">
    <property type="entry name" value="Glp_gephyrin"/>
    <property type="match status" value="1"/>
</dbReference>
<keyword evidence="2" id="KW-0501">Molybdenum cofactor biosynthesis</keyword>
<dbReference type="SUPFAM" id="SSF53218">
    <property type="entry name" value="Molybdenum cofactor biosynthesis proteins"/>
    <property type="match status" value="1"/>
</dbReference>
<dbReference type="GO" id="GO:0061599">
    <property type="term" value="F:molybdopterin molybdotransferase activity"/>
    <property type="evidence" value="ECO:0007669"/>
    <property type="project" value="TreeGrafter"/>
</dbReference>
<protein>
    <submittedName>
        <fullName evidence="4">Molybdopterin biosynthesis protein</fullName>
    </submittedName>
</protein>
<dbReference type="InterPro" id="IPR036425">
    <property type="entry name" value="MoaB/Mog-like_dom_sf"/>
</dbReference>
<dbReference type="EMBL" id="RXII01000049">
    <property type="protein sequence ID" value="RZN62310.1"/>
    <property type="molecule type" value="Genomic_DNA"/>
</dbReference>
<dbReference type="InterPro" id="IPR001453">
    <property type="entry name" value="MoaB/Mog_dom"/>
</dbReference>
<reference evidence="4 5" key="1">
    <citation type="journal article" date="2019" name="Nat. Microbiol.">
        <title>Wide diversity of methane and short-chain alkane metabolisms in uncultured archaea.</title>
        <authorList>
            <person name="Borrel G."/>
            <person name="Adam P.S."/>
            <person name="McKay L.J."/>
            <person name="Chen L.X."/>
            <person name="Sierra-Garcia I.N."/>
            <person name="Sieber C.M."/>
            <person name="Letourneur Q."/>
            <person name="Ghozlane A."/>
            <person name="Andersen G.L."/>
            <person name="Li W.J."/>
            <person name="Hallam S.J."/>
            <person name="Muyzer G."/>
            <person name="de Oliveira V.M."/>
            <person name="Inskeep W.P."/>
            <person name="Banfield J.F."/>
            <person name="Gribaldo S."/>
        </authorList>
    </citation>
    <scope>NUCLEOTIDE SEQUENCE [LARGE SCALE GENOMIC DNA]</scope>
    <source>
        <strain evidence="4">NM4</strain>
    </source>
</reference>
<dbReference type="NCBIfam" id="TIGR00177">
    <property type="entry name" value="molyb_syn"/>
    <property type="match status" value="1"/>
</dbReference>
<gene>
    <name evidence="4" type="ORF">EF810_03255</name>
</gene>
<dbReference type="FunFam" id="2.170.190.11:FF:000001">
    <property type="entry name" value="Molybdopterin molybdenumtransferase"/>
    <property type="match status" value="1"/>
</dbReference>
<dbReference type="GO" id="GO:0005737">
    <property type="term" value="C:cytoplasm"/>
    <property type="evidence" value="ECO:0007669"/>
    <property type="project" value="TreeGrafter"/>
</dbReference>
<feature type="domain" description="MoaB/Mog" evidence="3">
    <location>
        <begin position="188"/>
        <end position="327"/>
    </location>
</feature>
<dbReference type="Pfam" id="PF00994">
    <property type="entry name" value="MoCF_biosynth"/>
    <property type="match status" value="1"/>
</dbReference>
<dbReference type="Gene3D" id="2.40.340.10">
    <property type="entry name" value="MoeA, C-terminal, domain IV"/>
    <property type="match status" value="1"/>
</dbReference>
<dbReference type="InterPro" id="IPR038987">
    <property type="entry name" value="MoeA-like"/>
</dbReference>
<dbReference type="Gene3D" id="3.40.980.10">
    <property type="entry name" value="MoaB/Mog-like domain"/>
    <property type="match status" value="1"/>
</dbReference>
<sequence length="656" mass="71907">MGRVVFRSLVSLEEALKIARENLFYEKRVEEVDITEALNRVLAEDVHAGVDIPPFDRATKDGYAVRAEDTYGATETDPKKLSVIGYASAGHPFHGFVDKNCAVEISTGAPVPAGANSVIMEEYTSREEDYVLVFRAVSPGENIQGVGTDIRLGETILRKGTVLGPREIGVLAATGLRKVRVFSRPRVAIISTGDELCPPGISLDFGKIYDVNSYTIYSSVLIDGCLPIYIGIARDDPEEIMSALKKAVEEADFVIISGSTSVGAGDIIYNAINEAGKPGVLVHGLAVHPGKPAILGRVGKKLVFGLPGFPTSSLMIYKVLVSPILREASGIPIGREETIIGRVARRIAKESGRRSFLPVGITRDSNGNFLIFPPPTGSESITTLTNFDGFVEVPENVSFLEEGEIVPVRLFGTTQDIADVSIIGSHCIGLEKLLEIVRERERIKFKVVSVGSFSGFAYIRSGEADISGVHAYDEETKTYNLTFLDKYKIRDIAVLVSGYRRLQGFILEKGNPKGFSGIEDLLSGRFRLINRNRGSGTRALLDFMLKELAERKGASFNDIINRINGYWYESKTHNGVASAIKHGLADVGVGIEVVARYYDLDFMPISYEDYDFLVRKDRVEKRGVRTFVEILKSEEARSVISSIPGMIPKENMGEFL</sequence>
<dbReference type="SUPFAM" id="SSF63867">
    <property type="entry name" value="MoeA C-terminal domain-like"/>
    <property type="match status" value="1"/>
</dbReference>
<comment type="caution">
    <text evidence="4">The sequence shown here is derived from an EMBL/GenBank/DDBJ whole genome shotgun (WGS) entry which is preliminary data.</text>
</comment>
<dbReference type="AlphaFoldDB" id="A0A520KM10"/>
<evidence type="ECO:0000313" key="4">
    <source>
        <dbReference type="EMBL" id="RZN62310.1"/>
    </source>
</evidence>
<dbReference type="InterPro" id="IPR036688">
    <property type="entry name" value="MoeA_C_domain_IV_sf"/>
</dbReference>
<dbReference type="UniPathway" id="UPA00344"/>
<evidence type="ECO:0000256" key="1">
    <source>
        <dbReference type="ARBA" id="ARBA00005046"/>
    </source>
</evidence>
<dbReference type="SMART" id="SM00852">
    <property type="entry name" value="MoCF_biosynth"/>
    <property type="match status" value="1"/>
</dbReference>
<comment type="pathway">
    <text evidence="1">Cofactor biosynthesis; molybdopterin biosynthesis.</text>
</comment>
<dbReference type="InterPro" id="IPR005110">
    <property type="entry name" value="MoeA_linker/N"/>
</dbReference>
<dbReference type="PANTHER" id="PTHR10192">
    <property type="entry name" value="MOLYBDOPTERIN BIOSYNTHESIS PROTEIN"/>
    <property type="match status" value="1"/>
</dbReference>
<dbReference type="CDD" id="cd00887">
    <property type="entry name" value="MoeA"/>
    <property type="match status" value="1"/>
</dbReference>
<dbReference type="FunFam" id="3.40.190.10:FF:000566">
    <property type="entry name" value="Molybdenum cofactor biosynthesis protein"/>
    <property type="match status" value="1"/>
</dbReference>
<dbReference type="SUPFAM" id="SSF53850">
    <property type="entry name" value="Periplasmic binding protein-like II"/>
    <property type="match status" value="1"/>
</dbReference>
<name>A0A520KM10_9CREN</name>
<dbReference type="Proteomes" id="UP000316217">
    <property type="component" value="Unassembled WGS sequence"/>
</dbReference>
<dbReference type="GO" id="GO:0006777">
    <property type="term" value="P:Mo-molybdopterin cofactor biosynthetic process"/>
    <property type="evidence" value="ECO:0007669"/>
    <property type="project" value="UniProtKB-KW"/>
</dbReference>
<dbReference type="Gene3D" id="2.170.190.11">
    <property type="entry name" value="Molybdopterin biosynthesis moea protein, domain 3"/>
    <property type="match status" value="1"/>
</dbReference>
<evidence type="ECO:0000313" key="5">
    <source>
        <dbReference type="Proteomes" id="UP000316217"/>
    </source>
</evidence>
<dbReference type="Pfam" id="PF03453">
    <property type="entry name" value="MoeA_N"/>
    <property type="match status" value="1"/>
</dbReference>
<dbReference type="Gene3D" id="3.90.105.10">
    <property type="entry name" value="Molybdopterin biosynthesis moea protein, domain 2"/>
    <property type="match status" value="1"/>
</dbReference>
<dbReference type="InterPro" id="IPR036135">
    <property type="entry name" value="MoeA_linker/N_sf"/>
</dbReference>
<organism evidence="4 5">
    <name type="scientific">Candidatus Methanodesulfokora washburnensis</name>
    <dbReference type="NCBI Taxonomy" id="2478471"/>
    <lineage>
        <taxon>Archaea</taxon>
        <taxon>Thermoproteota</taxon>
        <taxon>Candidatus Korarchaeia</taxon>
        <taxon>Candidatus Korarchaeia incertae sedis</taxon>
        <taxon>Candidatus Methanodesulfokora</taxon>
    </lineage>
</organism>
<dbReference type="PANTHER" id="PTHR10192:SF5">
    <property type="entry name" value="GEPHYRIN"/>
    <property type="match status" value="1"/>
</dbReference>
<proteinExistence type="predicted"/>
<accession>A0A520KM10</accession>
<dbReference type="SUPFAM" id="SSF63882">
    <property type="entry name" value="MoeA N-terminal region -like"/>
    <property type="match status" value="1"/>
</dbReference>
<dbReference type="InterPro" id="IPR005111">
    <property type="entry name" value="MoeA_C_domain_IV"/>
</dbReference>
<dbReference type="InterPro" id="IPR024370">
    <property type="entry name" value="PBP_domain"/>
</dbReference>
<dbReference type="NCBIfam" id="NF011068">
    <property type="entry name" value="PRK14498.1"/>
    <property type="match status" value="1"/>
</dbReference>
<dbReference type="Pfam" id="PF03454">
    <property type="entry name" value="MoeA_C"/>
    <property type="match status" value="1"/>
</dbReference>
<dbReference type="Pfam" id="PF12727">
    <property type="entry name" value="PBP_like"/>
    <property type="match status" value="1"/>
</dbReference>